<sequence length="82" mass="9805">MRLYWTLFLESLQMVLLPASDKSAGDRLFDVDKVKETWQFTICQHLYHMTNDGRRPKRFPIQFPGKTALGKLTREFCTRRRI</sequence>
<organism evidence="1 2">
    <name type="scientific">Calothrix parietina FACHB-288</name>
    <dbReference type="NCBI Taxonomy" id="2692896"/>
    <lineage>
        <taxon>Bacteria</taxon>
        <taxon>Bacillati</taxon>
        <taxon>Cyanobacteriota</taxon>
        <taxon>Cyanophyceae</taxon>
        <taxon>Nostocales</taxon>
        <taxon>Calotrichaceae</taxon>
        <taxon>Calothrix</taxon>
    </lineage>
</organism>
<evidence type="ECO:0000313" key="2">
    <source>
        <dbReference type="Proteomes" id="UP000658514"/>
    </source>
</evidence>
<proteinExistence type="predicted"/>
<dbReference type="Proteomes" id="UP000658514">
    <property type="component" value="Unassembled WGS sequence"/>
</dbReference>
<reference evidence="1 2" key="1">
    <citation type="journal article" date="2020" name="ISME J.">
        <title>Comparative genomics reveals insights into cyanobacterial evolution and habitat adaptation.</title>
        <authorList>
            <person name="Chen M.Y."/>
            <person name="Teng W.K."/>
            <person name="Zhao L."/>
            <person name="Hu C.X."/>
            <person name="Zhou Y.K."/>
            <person name="Han B.P."/>
            <person name="Song L.R."/>
            <person name="Shu W.S."/>
        </authorList>
    </citation>
    <scope>NUCLEOTIDE SEQUENCE [LARGE SCALE GENOMIC DNA]</scope>
    <source>
        <strain evidence="1 2">FACHB-288</strain>
    </source>
</reference>
<keyword evidence="2" id="KW-1185">Reference proteome</keyword>
<evidence type="ECO:0000313" key="1">
    <source>
        <dbReference type="EMBL" id="MBD2194963.1"/>
    </source>
</evidence>
<dbReference type="EMBL" id="JACJQH010000006">
    <property type="protein sequence ID" value="MBD2194963.1"/>
    <property type="molecule type" value="Genomic_DNA"/>
</dbReference>
<protein>
    <submittedName>
        <fullName evidence="1">Uncharacterized protein</fullName>
    </submittedName>
</protein>
<name>A0ABR8A6S2_9CYAN</name>
<comment type="caution">
    <text evidence="1">The sequence shown here is derived from an EMBL/GenBank/DDBJ whole genome shotgun (WGS) entry which is preliminary data.</text>
</comment>
<accession>A0ABR8A6S2</accession>
<gene>
    <name evidence="1" type="ORF">H6G24_05555</name>
</gene>